<keyword evidence="7" id="KW-1185">Reference proteome</keyword>
<dbReference type="SUPFAM" id="SSF46689">
    <property type="entry name" value="Homeodomain-like"/>
    <property type="match status" value="1"/>
</dbReference>
<dbReference type="InterPro" id="IPR047923">
    <property type="entry name" value="ArpA-like"/>
</dbReference>
<dbReference type="NCBIfam" id="NF041196">
    <property type="entry name" value="ScbR_bind_reg"/>
    <property type="match status" value="1"/>
</dbReference>
<dbReference type="EMBL" id="RCDB01000003">
    <property type="protein sequence ID" value="RLK47440.1"/>
    <property type="molecule type" value="Genomic_DNA"/>
</dbReference>
<gene>
    <name evidence="6" type="ORF">C7474_2022</name>
</gene>
<keyword evidence="1" id="KW-0805">Transcription regulation</keyword>
<evidence type="ECO:0000259" key="5">
    <source>
        <dbReference type="PROSITE" id="PS50977"/>
    </source>
</evidence>
<dbReference type="PANTHER" id="PTHR30055:SF234">
    <property type="entry name" value="HTH-TYPE TRANSCRIPTIONAL REGULATOR BETI"/>
    <property type="match status" value="1"/>
</dbReference>
<dbReference type="SUPFAM" id="SSF48498">
    <property type="entry name" value="Tetracyclin repressor-like, C-terminal domain"/>
    <property type="match status" value="1"/>
</dbReference>
<reference evidence="6 7" key="1">
    <citation type="journal article" date="2015" name="Stand. Genomic Sci.">
        <title>Genomic Encyclopedia of Bacterial and Archaeal Type Strains, Phase III: the genomes of soil and plant-associated and newly described type strains.</title>
        <authorList>
            <person name="Whitman W.B."/>
            <person name="Woyke T."/>
            <person name="Klenk H.P."/>
            <person name="Zhou Y."/>
            <person name="Lilburn T.G."/>
            <person name="Beck B.J."/>
            <person name="De Vos P."/>
            <person name="Vandamme P."/>
            <person name="Eisen J.A."/>
            <person name="Garrity G."/>
            <person name="Hugenholtz P."/>
            <person name="Kyrpides N.C."/>
        </authorList>
    </citation>
    <scope>NUCLEOTIDE SEQUENCE [LARGE SCALE GENOMIC DNA]</scope>
    <source>
        <strain evidence="6 7">S2T63</strain>
    </source>
</reference>
<dbReference type="Pfam" id="PF21935">
    <property type="entry name" value="TetR_C_45"/>
    <property type="match status" value="1"/>
</dbReference>
<dbReference type="Gene3D" id="1.10.357.10">
    <property type="entry name" value="Tetracycline Repressor, domain 2"/>
    <property type="match status" value="1"/>
</dbReference>
<dbReference type="AlphaFoldDB" id="A0A498C2J9"/>
<dbReference type="InterPro" id="IPR054126">
    <property type="entry name" value="CprB_TetR_C"/>
</dbReference>
<name>A0A498C2J9_9MICO</name>
<feature type="DNA-binding region" description="H-T-H motif" evidence="4">
    <location>
        <begin position="32"/>
        <end position="51"/>
    </location>
</feature>
<dbReference type="PRINTS" id="PR00455">
    <property type="entry name" value="HTHTETR"/>
</dbReference>
<evidence type="ECO:0000313" key="7">
    <source>
        <dbReference type="Proteomes" id="UP000273158"/>
    </source>
</evidence>
<dbReference type="PROSITE" id="PS01081">
    <property type="entry name" value="HTH_TETR_1"/>
    <property type="match status" value="1"/>
</dbReference>
<dbReference type="InterPro" id="IPR009057">
    <property type="entry name" value="Homeodomain-like_sf"/>
</dbReference>
<dbReference type="GO" id="GO:0003700">
    <property type="term" value="F:DNA-binding transcription factor activity"/>
    <property type="evidence" value="ECO:0007669"/>
    <property type="project" value="TreeGrafter"/>
</dbReference>
<comment type="caution">
    <text evidence="6">The sequence shown here is derived from an EMBL/GenBank/DDBJ whole genome shotgun (WGS) entry which is preliminary data.</text>
</comment>
<dbReference type="PROSITE" id="PS50977">
    <property type="entry name" value="HTH_TETR_2"/>
    <property type="match status" value="1"/>
</dbReference>
<organism evidence="6 7">
    <name type="scientific">Microbacterium telephonicum</name>
    <dbReference type="NCBI Taxonomy" id="1714841"/>
    <lineage>
        <taxon>Bacteria</taxon>
        <taxon>Bacillati</taxon>
        <taxon>Actinomycetota</taxon>
        <taxon>Actinomycetes</taxon>
        <taxon>Micrococcales</taxon>
        <taxon>Microbacteriaceae</taxon>
        <taxon>Microbacterium</taxon>
    </lineage>
</organism>
<dbReference type="InterPro" id="IPR023772">
    <property type="entry name" value="DNA-bd_HTH_TetR-type_CS"/>
</dbReference>
<proteinExistence type="predicted"/>
<sequence length="223" mass="23544">MVQQQQRAIETKEQLLSAAAEVFGRQGYRATTLNDILGSTNLTQGALYFHFKSKVGIAEEILRRQHELSNALGASFLQSGDGGLVSIVRLSGALAAQILTEPIVRAGLRLGTESAEDLPGAAAPYRDWIEMAHELLRRADTEGDLRPGLNLEAAAELVISAFTGTQFVSAALSGSADLLERLERLWPVLLGGMAGDPGHPAVARASELVRAGASTGMDAGIPS</sequence>
<dbReference type="PANTHER" id="PTHR30055">
    <property type="entry name" value="HTH-TYPE TRANSCRIPTIONAL REGULATOR RUTR"/>
    <property type="match status" value="1"/>
</dbReference>
<dbReference type="Proteomes" id="UP000273158">
    <property type="component" value="Unassembled WGS sequence"/>
</dbReference>
<dbReference type="GO" id="GO:0000976">
    <property type="term" value="F:transcription cis-regulatory region binding"/>
    <property type="evidence" value="ECO:0007669"/>
    <property type="project" value="TreeGrafter"/>
</dbReference>
<dbReference type="Pfam" id="PF00440">
    <property type="entry name" value="TetR_N"/>
    <property type="match status" value="1"/>
</dbReference>
<evidence type="ECO:0000256" key="2">
    <source>
        <dbReference type="ARBA" id="ARBA00023125"/>
    </source>
</evidence>
<dbReference type="InterPro" id="IPR001647">
    <property type="entry name" value="HTH_TetR"/>
</dbReference>
<evidence type="ECO:0000313" key="6">
    <source>
        <dbReference type="EMBL" id="RLK47440.1"/>
    </source>
</evidence>
<evidence type="ECO:0000256" key="4">
    <source>
        <dbReference type="PROSITE-ProRule" id="PRU00335"/>
    </source>
</evidence>
<accession>A0A498C2J9</accession>
<dbReference type="InterPro" id="IPR036271">
    <property type="entry name" value="Tet_transcr_reg_TetR-rel_C_sf"/>
</dbReference>
<feature type="domain" description="HTH tetR-type" evidence="5">
    <location>
        <begin position="9"/>
        <end position="69"/>
    </location>
</feature>
<evidence type="ECO:0000256" key="1">
    <source>
        <dbReference type="ARBA" id="ARBA00023015"/>
    </source>
</evidence>
<keyword evidence="2 4" id="KW-0238">DNA-binding</keyword>
<keyword evidence="3" id="KW-0804">Transcription</keyword>
<dbReference type="InterPro" id="IPR050109">
    <property type="entry name" value="HTH-type_TetR-like_transc_reg"/>
</dbReference>
<protein>
    <submittedName>
        <fullName evidence="6">TetR family transcriptional regulator</fullName>
    </submittedName>
</protein>
<evidence type="ECO:0000256" key="3">
    <source>
        <dbReference type="ARBA" id="ARBA00023163"/>
    </source>
</evidence>